<proteinExistence type="predicted"/>
<accession>A0AAN6WL53</accession>
<feature type="non-terminal residue" evidence="1">
    <location>
        <position position="1"/>
    </location>
</feature>
<reference evidence="1" key="2">
    <citation type="submission" date="2023-05" db="EMBL/GenBank/DDBJ databases">
        <authorList>
            <consortium name="Lawrence Berkeley National Laboratory"/>
            <person name="Steindorff A."/>
            <person name="Hensen N."/>
            <person name="Bonometti L."/>
            <person name="Westerberg I."/>
            <person name="Brannstrom I.O."/>
            <person name="Guillou S."/>
            <person name="Cros-Aarteil S."/>
            <person name="Calhoun S."/>
            <person name="Haridas S."/>
            <person name="Kuo A."/>
            <person name="Mondo S."/>
            <person name="Pangilinan J."/>
            <person name="Riley R."/>
            <person name="Labutti K."/>
            <person name="Andreopoulos B."/>
            <person name="Lipzen A."/>
            <person name="Chen C."/>
            <person name="Yanf M."/>
            <person name="Daum C."/>
            <person name="Ng V."/>
            <person name="Clum A."/>
            <person name="Ohm R."/>
            <person name="Martin F."/>
            <person name="Silar P."/>
            <person name="Natvig D."/>
            <person name="Lalanne C."/>
            <person name="Gautier V."/>
            <person name="Ament-Velasquez S.L."/>
            <person name="Kruys A."/>
            <person name="Hutchinson M.I."/>
            <person name="Powell A.J."/>
            <person name="Barry K."/>
            <person name="Miller A.N."/>
            <person name="Grigoriev I.V."/>
            <person name="Debuchy R."/>
            <person name="Gladieux P."/>
            <person name="Thoren M.H."/>
            <person name="Johannesson H."/>
        </authorList>
    </citation>
    <scope>NUCLEOTIDE SEQUENCE</scope>
    <source>
        <strain evidence="1">PSN309</strain>
    </source>
</reference>
<comment type="caution">
    <text evidence="1">The sequence shown here is derived from an EMBL/GenBank/DDBJ whole genome shotgun (WGS) entry which is preliminary data.</text>
</comment>
<protein>
    <submittedName>
        <fullName evidence="1">RlpA-like double-psi beta-barrel-protein domain-containing protein-containing protein</fullName>
    </submittedName>
</protein>
<evidence type="ECO:0000313" key="2">
    <source>
        <dbReference type="Proteomes" id="UP001302126"/>
    </source>
</evidence>
<name>A0AAN6WL53_9PEZI</name>
<dbReference type="Proteomes" id="UP001302126">
    <property type="component" value="Unassembled WGS sequence"/>
</dbReference>
<dbReference type="AlphaFoldDB" id="A0AAN6WL53"/>
<reference evidence="1" key="1">
    <citation type="journal article" date="2023" name="Mol. Phylogenet. Evol.">
        <title>Genome-scale phylogeny and comparative genomics of the fungal order Sordariales.</title>
        <authorList>
            <person name="Hensen N."/>
            <person name="Bonometti L."/>
            <person name="Westerberg I."/>
            <person name="Brannstrom I.O."/>
            <person name="Guillou S."/>
            <person name="Cros-Aarteil S."/>
            <person name="Calhoun S."/>
            <person name="Haridas S."/>
            <person name="Kuo A."/>
            <person name="Mondo S."/>
            <person name="Pangilinan J."/>
            <person name="Riley R."/>
            <person name="LaButti K."/>
            <person name="Andreopoulos B."/>
            <person name="Lipzen A."/>
            <person name="Chen C."/>
            <person name="Yan M."/>
            <person name="Daum C."/>
            <person name="Ng V."/>
            <person name="Clum A."/>
            <person name="Steindorff A."/>
            <person name="Ohm R.A."/>
            <person name="Martin F."/>
            <person name="Silar P."/>
            <person name="Natvig D.O."/>
            <person name="Lalanne C."/>
            <person name="Gautier V."/>
            <person name="Ament-Velasquez S.L."/>
            <person name="Kruys A."/>
            <person name="Hutchinson M.I."/>
            <person name="Powell A.J."/>
            <person name="Barry K."/>
            <person name="Miller A.N."/>
            <person name="Grigoriev I.V."/>
            <person name="Debuchy R."/>
            <person name="Gladieux P."/>
            <person name="Hiltunen Thoren M."/>
            <person name="Johannesson H."/>
        </authorList>
    </citation>
    <scope>NUCLEOTIDE SEQUENCE</scope>
    <source>
        <strain evidence="1">PSN309</strain>
    </source>
</reference>
<organism evidence="1 2">
    <name type="scientific">Podospora australis</name>
    <dbReference type="NCBI Taxonomy" id="1536484"/>
    <lineage>
        <taxon>Eukaryota</taxon>
        <taxon>Fungi</taxon>
        <taxon>Dikarya</taxon>
        <taxon>Ascomycota</taxon>
        <taxon>Pezizomycotina</taxon>
        <taxon>Sordariomycetes</taxon>
        <taxon>Sordariomycetidae</taxon>
        <taxon>Sordariales</taxon>
        <taxon>Podosporaceae</taxon>
        <taxon>Podospora</taxon>
    </lineage>
</organism>
<dbReference type="Gene3D" id="2.40.40.10">
    <property type="entry name" value="RlpA-like domain"/>
    <property type="match status" value="1"/>
</dbReference>
<dbReference type="InterPro" id="IPR036908">
    <property type="entry name" value="RlpA-like_sf"/>
</dbReference>
<gene>
    <name evidence="1" type="ORF">QBC35DRAFT_549461</name>
</gene>
<dbReference type="Pfam" id="PF22514">
    <property type="entry name" value="EXPB1_D1"/>
    <property type="match status" value="1"/>
</dbReference>
<keyword evidence="2" id="KW-1185">Reference proteome</keyword>
<dbReference type="SUPFAM" id="SSF50685">
    <property type="entry name" value="Barwin-like endoglucanases"/>
    <property type="match status" value="1"/>
</dbReference>
<sequence length="151" mass="15313">KATFTYYGSGDYGGSPNCNTSRNACARPPDGRYTAAVSEALFGAAPGEGAGMACGTCWRLDTADCSGLGLKSITVVVNNLCPAAGNPLCGQRDLKHTNQYGAEVNFNLCIDSGAASALFAKSGLGLTTGTATSVDCDSDAAYPECPSLPSH</sequence>
<evidence type="ECO:0000313" key="1">
    <source>
        <dbReference type="EMBL" id="KAK4182147.1"/>
    </source>
</evidence>
<dbReference type="EMBL" id="MU864739">
    <property type="protein sequence ID" value="KAK4182147.1"/>
    <property type="molecule type" value="Genomic_DNA"/>
</dbReference>